<protein>
    <submittedName>
        <fullName evidence="3">FecR family protein</fullName>
    </submittedName>
</protein>
<feature type="domain" description="FecR protein" evidence="1">
    <location>
        <begin position="127"/>
        <end position="223"/>
    </location>
</feature>
<dbReference type="InterPro" id="IPR006860">
    <property type="entry name" value="FecR"/>
</dbReference>
<comment type="caution">
    <text evidence="3">The sequence shown here is derived from an EMBL/GenBank/DDBJ whole genome shotgun (WGS) entry which is preliminary data.</text>
</comment>
<dbReference type="InterPro" id="IPR012373">
    <property type="entry name" value="Ferrdict_sens_TM"/>
</dbReference>
<dbReference type="InterPro" id="IPR032623">
    <property type="entry name" value="FecR_N"/>
</dbReference>
<dbReference type="PIRSF" id="PIRSF018266">
    <property type="entry name" value="FecR"/>
    <property type="match status" value="1"/>
</dbReference>
<dbReference type="RefSeq" id="WP_130356012.1">
    <property type="nucleotide sequence ID" value="NZ_SGXC01000001.1"/>
</dbReference>
<dbReference type="Pfam" id="PF04773">
    <property type="entry name" value="FecR"/>
    <property type="match status" value="1"/>
</dbReference>
<dbReference type="Proteomes" id="UP000292445">
    <property type="component" value="Unassembled WGS sequence"/>
</dbReference>
<reference evidence="3 4" key="1">
    <citation type="submission" date="2019-02" db="EMBL/GenBank/DDBJ databases">
        <title>Genomic Encyclopedia of Type Strains, Phase IV (KMG-IV): sequencing the most valuable type-strain genomes for metagenomic binning, comparative biology and taxonomic classification.</title>
        <authorList>
            <person name="Goeker M."/>
        </authorList>
    </citation>
    <scope>NUCLEOTIDE SEQUENCE [LARGE SCALE GENOMIC DNA]</scope>
    <source>
        <strain evidence="3 4">K24</strain>
    </source>
</reference>
<dbReference type="OrthoDB" id="1100567at2"/>
<evidence type="ECO:0000259" key="2">
    <source>
        <dbReference type="Pfam" id="PF16220"/>
    </source>
</evidence>
<organism evidence="3 4">
    <name type="scientific">Pigmentiphaga kullae</name>
    <dbReference type="NCBI Taxonomy" id="151784"/>
    <lineage>
        <taxon>Bacteria</taxon>
        <taxon>Pseudomonadati</taxon>
        <taxon>Pseudomonadota</taxon>
        <taxon>Betaproteobacteria</taxon>
        <taxon>Burkholderiales</taxon>
        <taxon>Alcaligenaceae</taxon>
        <taxon>Pigmentiphaga</taxon>
    </lineage>
</organism>
<accession>A0A4Q7NID6</accession>
<sequence>MATHSDTLTLPNGRVISRATADAAADWLTLLMSGEAGEEQQRQWRQWRQAHADHEAAWQHVESVTGRMKSLGPSPAYTALSSYGASRRPSSVVRRRTTQVLVWGGLAAGAGFLVSRTGPWQASMADCRSATGEQRRFALADGTQLMLNTGSAVNLRFDASERRILLVAGEIMVATRHGPSLSADPRPLLVETAEGIIRSLGTRFTVRQRPERTSVAVLESAVEISSRGTPASTRVLHAGEQTQFSRETIEAPGLAGEHTDAWTRGQLLADEQRLDDFLAELDRYRPGMLRVDPQVAGLRLSGVFPLADTDRILATLPSVLPVRVQWRTRYWATVVPADRRL</sequence>
<dbReference type="PANTHER" id="PTHR30273">
    <property type="entry name" value="PERIPLASMIC SIGNAL SENSOR AND SIGMA FACTOR ACTIVATOR FECR-RELATED"/>
    <property type="match status" value="1"/>
</dbReference>
<dbReference type="Gene3D" id="2.60.120.1440">
    <property type="match status" value="1"/>
</dbReference>
<evidence type="ECO:0000313" key="3">
    <source>
        <dbReference type="EMBL" id="RZS84669.1"/>
    </source>
</evidence>
<dbReference type="EMBL" id="SGXC01000001">
    <property type="protein sequence ID" value="RZS84669.1"/>
    <property type="molecule type" value="Genomic_DNA"/>
</dbReference>
<evidence type="ECO:0000259" key="1">
    <source>
        <dbReference type="Pfam" id="PF04773"/>
    </source>
</evidence>
<keyword evidence="4" id="KW-1185">Reference proteome</keyword>
<evidence type="ECO:0000313" key="4">
    <source>
        <dbReference type="Proteomes" id="UP000292445"/>
    </source>
</evidence>
<name>A0A4Q7NID6_9BURK</name>
<dbReference type="Pfam" id="PF16220">
    <property type="entry name" value="DUF4880"/>
    <property type="match status" value="1"/>
</dbReference>
<proteinExistence type="predicted"/>
<gene>
    <name evidence="3" type="ORF">EV675_0687</name>
</gene>
<dbReference type="GO" id="GO:0016989">
    <property type="term" value="F:sigma factor antagonist activity"/>
    <property type="evidence" value="ECO:0007669"/>
    <property type="project" value="TreeGrafter"/>
</dbReference>
<dbReference type="PANTHER" id="PTHR30273:SF2">
    <property type="entry name" value="PROTEIN FECR"/>
    <property type="match status" value="1"/>
</dbReference>
<feature type="domain" description="FecR N-terminal" evidence="2">
    <location>
        <begin position="22"/>
        <end position="63"/>
    </location>
</feature>
<dbReference type="AlphaFoldDB" id="A0A4Q7NID6"/>